<dbReference type="Proteomes" id="UP000007488">
    <property type="component" value="Chromosome"/>
</dbReference>
<name>F0SY56_SYNGF</name>
<evidence type="ECO:0000259" key="1">
    <source>
        <dbReference type="Pfam" id="PF00196"/>
    </source>
</evidence>
<proteinExistence type="predicted"/>
<feature type="domain" description="HTH luxR-type" evidence="1">
    <location>
        <begin position="80"/>
        <end position="122"/>
    </location>
</feature>
<dbReference type="RefSeq" id="WP_013623677.1">
    <property type="nucleotide sequence ID" value="NC_015172.1"/>
</dbReference>
<dbReference type="STRING" id="645991.Sgly_0440"/>
<dbReference type="GO" id="GO:0003677">
    <property type="term" value="F:DNA binding"/>
    <property type="evidence" value="ECO:0007669"/>
    <property type="project" value="InterPro"/>
</dbReference>
<dbReference type="EMBL" id="CP002547">
    <property type="protein sequence ID" value="ADY54806.1"/>
    <property type="molecule type" value="Genomic_DNA"/>
</dbReference>
<evidence type="ECO:0000313" key="4">
    <source>
        <dbReference type="Proteomes" id="UP000007488"/>
    </source>
</evidence>
<dbReference type="eggNOG" id="COG3860">
    <property type="taxonomic scope" value="Bacteria"/>
</dbReference>
<dbReference type="InterPro" id="IPR036388">
    <property type="entry name" value="WH-like_DNA-bd_sf"/>
</dbReference>
<dbReference type="OrthoDB" id="9789954at2"/>
<organism evidence="3 4">
    <name type="scientific">Syntrophobotulus glycolicus (strain DSM 8271 / FlGlyR)</name>
    <dbReference type="NCBI Taxonomy" id="645991"/>
    <lineage>
        <taxon>Bacteria</taxon>
        <taxon>Bacillati</taxon>
        <taxon>Bacillota</taxon>
        <taxon>Clostridia</taxon>
        <taxon>Eubacteriales</taxon>
        <taxon>Desulfitobacteriaceae</taxon>
        <taxon>Syntrophobotulus</taxon>
    </lineage>
</organism>
<dbReference type="SUPFAM" id="SSF46894">
    <property type="entry name" value="C-terminal effector domain of the bipartite response regulators"/>
    <property type="match status" value="1"/>
</dbReference>
<evidence type="ECO:0000313" key="3">
    <source>
        <dbReference type="EMBL" id="ADY54806.1"/>
    </source>
</evidence>
<dbReference type="AlphaFoldDB" id="F0SY56"/>
<protein>
    <submittedName>
        <fullName evidence="3">Transcriptional regulator, LuxR family</fullName>
    </submittedName>
</protein>
<dbReference type="KEGG" id="sgy:Sgly_0440"/>
<dbReference type="Pfam" id="PF00196">
    <property type="entry name" value="GerE"/>
    <property type="match status" value="1"/>
</dbReference>
<dbReference type="InterPro" id="IPR018656">
    <property type="entry name" value="DUF2087"/>
</dbReference>
<keyword evidence="4" id="KW-1185">Reference proteome</keyword>
<dbReference type="Pfam" id="PF09860">
    <property type="entry name" value="DUF2087"/>
    <property type="match status" value="1"/>
</dbReference>
<gene>
    <name evidence="3" type="ordered locus">Sgly_0440</name>
</gene>
<reference evidence="3 4" key="1">
    <citation type="journal article" date="2011" name="Stand. Genomic Sci.">
        <title>Complete genome sequence of Syntrophobotulus glycolicus type strain (FlGlyR).</title>
        <authorList>
            <person name="Han C."/>
            <person name="Mwirichia R."/>
            <person name="Chertkov O."/>
            <person name="Held B."/>
            <person name="Lapidus A."/>
            <person name="Nolan M."/>
            <person name="Lucas S."/>
            <person name="Hammon N."/>
            <person name="Deshpande S."/>
            <person name="Cheng J.F."/>
            <person name="Tapia R."/>
            <person name="Goodwin L."/>
            <person name="Pitluck S."/>
            <person name="Huntemann M."/>
            <person name="Liolios K."/>
            <person name="Ivanova N."/>
            <person name="Pagani I."/>
            <person name="Mavromatis K."/>
            <person name="Ovchinikova G."/>
            <person name="Pati A."/>
            <person name="Chen A."/>
            <person name="Palaniappan K."/>
            <person name="Land M."/>
            <person name="Hauser L."/>
            <person name="Brambilla E.M."/>
            <person name="Rohde M."/>
            <person name="Spring S."/>
            <person name="Sikorski J."/>
            <person name="Goker M."/>
            <person name="Woyke T."/>
            <person name="Bristow J."/>
            <person name="Eisen J.A."/>
            <person name="Markowitz V."/>
            <person name="Hugenholtz P."/>
            <person name="Kyrpides N.C."/>
            <person name="Klenk H.P."/>
            <person name="Detter J.C."/>
        </authorList>
    </citation>
    <scope>NUCLEOTIDE SEQUENCE [LARGE SCALE GENOMIC DNA]</scope>
    <source>
        <strain evidence="4">DSM 8271 / FlGlyR</strain>
    </source>
</reference>
<dbReference type="HOGENOM" id="CLU_096125_0_0_9"/>
<dbReference type="GO" id="GO:0006355">
    <property type="term" value="P:regulation of DNA-templated transcription"/>
    <property type="evidence" value="ECO:0007669"/>
    <property type="project" value="InterPro"/>
</dbReference>
<dbReference type="eggNOG" id="COG2197">
    <property type="taxonomic scope" value="Bacteria"/>
</dbReference>
<sequence length="253" mass="29751">MDLNALFWNAPLNEMKKGYIFDQSTNTYRCLVCGKEFEPGRIYPVADLLYEAVKAVEVHITQDHGSMFEFLLKMNKEYTTLTDHQKKIMNDCYAGLSDKEISAKRGCSPSTVRNYRFNFREKEKQAKVVLAMMEILKEKDQTSPKLVDFHRSAKMVDERYAITQEEYRQIIQKYFKEGEEGPLSEFPLREKRRVAILKHIASRFKPEKSYSEKEVNQILKEIFGDYAIIRRSLIEYGFMERTPDGSAYWVKLS</sequence>
<reference evidence="4" key="2">
    <citation type="submission" date="2011-02" db="EMBL/GenBank/DDBJ databases">
        <title>The complete genome of Syntrophobotulus glycolicus DSM 8271.</title>
        <authorList>
            <person name="Lucas S."/>
            <person name="Copeland A."/>
            <person name="Lapidus A."/>
            <person name="Bruce D."/>
            <person name="Goodwin L."/>
            <person name="Pitluck S."/>
            <person name="Kyrpides N."/>
            <person name="Mavromatis K."/>
            <person name="Pagani I."/>
            <person name="Ivanova N."/>
            <person name="Mikhailova N."/>
            <person name="Chertkov O."/>
            <person name="Held B."/>
            <person name="Detter J.C."/>
            <person name="Tapia R."/>
            <person name="Han C."/>
            <person name="Land M."/>
            <person name="Hauser L."/>
            <person name="Markowitz V."/>
            <person name="Cheng J.-F."/>
            <person name="Hugenholtz P."/>
            <person name="Woyke T."/>
            <person name="Wu D."/>
            <person name="Spring S."/>
            <person name="Schroeder M."/>
            <person name="Brambilla E."/>
            <person name="Klenk H.-P."/>
            <person name="Eisen J.A."/>
        </authorList>
    </citation>
    <scope>NUCLEOTIDE SEQUENCE [LARGE SCALE GENOMIC DNA]</scope>
    <source>
        <strain evidence="4">DSM 8271 / FlGlyR</strain>
    </source>
</reference>
<dbReference type="Gene3D" id="1.10.10.10">
    <property type="entry name" value="Winged helix-like DNA-binding domain superfamily/Winged helix DNA-binding domain"/>
    <property type="match status" value="1"/>
</dbReference>
<dbReference type="InterPro" id="IPR016032">
    <property type="entry name" value="Sig_transdc_resp-reg_C-effctor"/>
</dbReference>
<evidence type="ECO:0000259" key="2">
    <source>
        <dbReference type="Pfam" id="PF09860"/>
    </source>
</evidence>
<dbReference type="InterPro" id="IPR000792">
    <property type="entry name" value="Tscrpt_reg_LuxR_C"/>
</dbReference>
<feature type="domain" description="DUF2087" evidence="2">
    <location>
        <begin position="183"/>
        <end position="250"/>
    </location>
</feature>
<accession>F0SY56</accession>